<gene>
    <name evidence="1" type="ORF">RRG08_036936</name>
</gene>
<protein>
    <submittedName>
        <fullName evidence="1">Uncharacterized protein</fullName>
    </submittedName>
</protein>
<keyword evidence="2" id="KW-1185">Reference proteome</keyword>
<evidence type="ECO:0000313" key="1">
    <source>
        <dbReference type="EMBL" id="KAK3769891.1"/>
    </source>
</evidence>
<name>A0AAE1DGN6_9GAST</name>
<accession>A0AAE1DGN6</accession>
<sequence>MSVVGWEIDLLFYNECCRLGDISLVLSATLIRFWLRVTTAEREEGEGRMTDLRDLRHGSDYFGQAVKSRQLPFCLLRARHCVTPYMKLLYPSGLHNSNIPSENSSETQALTKKITSSLRYLVLCRPSELSALHRSGPDDVLGNSETAGSQAAGETNSLFDEFLSSQTKRFVQSSVWPGASNLRLEMADIKKFGGGKPRKLSTVT</sequence>
<reference evidence="1" key="1">
    <citation type="journal article" date="2023" name="G3 (Bethesda)">
        <title>A reference genome for the long-term kleptoplast-retaining sea slug Elysia crispata morphotype clarki.</title>
        <authorList>
            <person name="Eastman K.E."/>
            <person name="Pendleton A.L."/>
            <person name="Shaikh M.A."/>
            <person name="Suttiyut T."/>
            <person name="Ogas R."/>
            <person name="Tomko P."/>
            <person name="Gavelis G."/>
            <person name="Widhalm J.R."/>
            <person name="Wisecaver J.H."/>
        </authorList>
    </citation>
    <scope>NUCLEOTIDE SEQUENCE</scope>
    <source>
        <strain evidence="1">ECLA1</strain>
    </source>
</reference>
<dbReference type="Proteomes" id="UP001283361">
    <property type="component" value="Unassembled WGS sequence"/>
</dbReference>
<dbReference type="AlphaFoldDB" id="A0AAE1DGN6"/>
<organism evidence="1 2">
    <name type="scientific">Elysia crispata</name>
    <name type="common">lettuce slug</name>
    <dbReference type="NCBI Taxonomy" id="231223"/>
    <lineage>
        <taxon>Eukaryota</taxon>
        <taxon>Metazoa</taxon>
        <taxon>Spiralia</taxon>
        <taxon>Lophotrochozoa</taxon>
        <taxon>Mollusca</taxon>
        <taxon>Gastropoda</taxon>
        <taxon>Heterobranchia</taxon>
        <taxon>Euthyneura</taxon>
        <taxon>Panpulmonata</taxon>
        <taxon>Sacoglossa</taxon>
        <taxon>Placobranchoidea</taxon>
        <taxon>Plakobranchidae</taxon>
        <taxon>Elysia</taxon>
    </lineage>
</organism>
<dbReference type="EMBL" id="JAWDGP010003877">
    <property type="protein sequence ID" value="KAK3769891.1"/>
    <property type="molecule type" value="Genomic_DNA"/>
</dbReference>
<evidence type="ECO:0000313" key="2">
    <source>
        <dbReference type="Proteomes" id="UP001283361"/>
    </source>
</evidence>
<comment type="caution">
    <text evidence="1">The sequence shown here is derived from an EMBL/GenBank/DDBJ whole genome shotgun (WGS) entry which is preliminary data.</text>
</comment>
<proteinExistence type="predicted"/>